<dbReference type="EMBL" id="GBXM01104846">
    <property type="protein sequence ID" value="JAH03731.1"/>
    <property type="molecule type" value="Transcribed_RNA"/>
</dbReference>
<evidence type="ECO:0000313" key="1">
    <source>
        <dbReference type="EMBL" id="JAH03731.1"/>
    </source>
</evidence>
<dbReference type="AlphaFoldDB" id="A0A0E9PGL3"/>
<name>A0A0E9PGL3_ANGAN</name>
<accession>A0A0E9PGL3</accession>
<proteinExistence type="predicted"/>
<organism evidence="1">
    <name type="scientific">Anguilla anguilla</name>
    <name type="common">European freshwater eel</name>
    <name type="synonym">Muraena anguilla</name>
    <dbReference type="NCBI Taxonomy" id="7936"/>
    <lineage>
        <taxon>Eukaryota</taxon>
        <taxon>Metazoa</taxon>
        <taxon>Chordata</taxon>
        <taxon>Craniata</taxon>
        <taxon>Vertebrata</taxon>
        <taxon>Euteleostomi</taxon>
        <taxon>Actinopterygii</taxon>
        <taxon>Neopterygii</taxon>
        <taxon>Teleostei</taxon>
        <taxon>Anguilliformes</taxon>
        <taxon>Anguillidae</taxon>
        <taxon>Anguilla</taxon>
    </lineage>
</organism>
<reference evidence="1" key="2">
    <citation type="journal article" date="2015" name="Fish Shellfish Immunol.">
        <title>Early steps in the European eel (Anguilla anguilla)-Vibrio vulnificus interaction in the gills: Role of the RtxA13 toxin.</title>
        <authorList>
            <person name="Callol A."/>
            <person name="Pajuelo D."/>
            <person name="Ebbesson L."/>
            <person name="Teles M."/>
            <person name="MacKenzie S."/>
            <person name="Amaro C."/>
        </authorList>
    </citation>
    <scope>NUCLEOTIDE SEQUENCE</scope>
</reference>
<protein>
    <submittedName>
        <fullName evidence="1">Uncharacterized protein</fullName>
    </submittedName>
</protein>
<reference evidence="1" key="1">
    <citation type="submission" date="2014-11" db="EMBL/GenBank/DDBJ databases">
        <authorList>
            <person name="Amaro Gonzalez C."/>
        </authorList>
    </citation>
    <scope>NUCLEOTIDE SEQUENCE</scope>
</reference>
<sequence>MFRSGICIRTSYSCRLQVYPSSSTGVNQRSL</sequence>